<reference evidence="1 2" key="1">
    <citation type="submission" date="2019-12" db="EMBL/GenBank/DDBJ databases">
        <title>The draft genomic sequence of strain Chitinophaga oryziterrae JCM 16595.</title>
        <authorList>
            <person name="Zhang X."/>
        </authorList>
    </citation>
    <scope>NUCLEOTIDE SEQUENCE [LARGE SCALE GENOMIC DNA]</scope>
    <source>
        <strain evidence="1 2">JCM 16595</strain>
    </source>
</reference>
<accession>A0A6N8J8E3</accession>
<dbReference type="RefSeq" id="WP_157299231.1">
    <property type="nucleotide sequence ID" value="NZ_BAAAZB010000010.1"/>
</dbReference>
<dbReference type="AlphaFoldDB" id="A0A6N8J8E3"/>
<gene>
    <name evidence="1" type="ORF">GO495_08175</name>
</gene>
<keyword evidence="2" id="KW-1185">Reference proteome</keyword>
<evidence type="ECO:0000313" key="2">
    <source>
        <dbReference type="Proteomes" id="UP000468388"/>
    </source>
</evidence>
<dbReference type="Proteomes" id="UP000468388">
    <property type="component" value="Unassembled WGS sequence"/>
</dbReference>
<comment type="caution">
    <text evidence="1">The sequence shown here is derived from an EMBL/GenBank/DDBJ whole genome shotgun (WGS) entry which is preliminary data.</text>
</comment>
<proteinExistence type="predicted"/>
<name>A0A6N8J8E3_9BACT</name>
<dbReference type="OrthoDB" id="1368741at2"/>
<sequence>MRTFILTTAAVFLAIVTTEAKGHKPTDKGVSSFSKEQFAADFDHTSNAVWRRTSLFDEVSFIEDGKSYTAFYDTHSQLVGTTSIARFSDLPANAQTRIRKDYKNYNVESVVKYDDNELNATDIQLFGLQTDAADSYFVELKKDNRRLVVQVYTSGDVTFFHDIK</sequence>
<evidence type="ECO:0000313" key="1">
    <source>
        <dbReference type="EMBL" id="MVT40556.1"/>
    </source>
</evidence>
<protein>
    <submittedName>
        <fullName evidence="1">Uncharacterized protein</fullName>
    </submittedName>
</protein>
<organism evidence="1 2">
    <name type="scientific">Chitinophaga oryziterrae</name>
    <dbReference type="NCBI Taxonomy" id="1031224"/>
    <lineage>
        <taxon>Bacteria</taxon>
        <taxon>Pseudomonadati</taxon>
        <taxon>Bacteroidota</taxon>
        <taxon>Chitinophagia</taxon>
        <taxon>Chitinophagales</taxon>
        <taxon>Chitinophagaceae</taxon>
        <taxon>Chitinophaga</taxon>
    </lineage>
</organism>
<dbReference type="EMBL" id="WRXO01000002">
    <property type="protein sequence ID" value="MVT40556.1"/>
    <property type="molecule type" value="Genomic_DNA"/>
</dbReference>
<dbReference type="Gene3D" id="3.10.450.360">
    <property type="match status" value="1"/>
</dbReference>